<gene>
    <name evidence="1" type="ORF">PAPOLLO_LOCUS105</name>
</gene>
<dbReference type="Proteomes" id="UP000691718">
    <property type="component" value="Unassembled WGS sequence"/>
</dbReference>
<name>A0A8S3VZS4_PARAO</name>
<keyword evidence="2" id="KW-1185">Reference proteome</keyword>
<evidence type="ECO:0000313" key="1">
    <source>
        <dbReference type="EMBL" id="CAG4929966.1"/>
    </source>
</evidence>
<organism evidence="1 2">
    <name type="scientific">Parnassius apollo</name>
    <name type="common">Apollo butterfly</name>
    <name type="synonym">Papilio apollo</name>
    <dbReference type="NCBI Taxonomy" id="110799"/>
    <lineage>
        <taxon>Eukaryota</taxon>
        <taxon>Metazoa</taxon>
        <taxon>Ecdysozoa</taxon>
        <taxon>Arthropoda</taxon>
        <taxon>Hexapoda</taxon>
        <taxon>Insecta</taxon>
        <taxon>Pterygota</taxon>
        <taxon>Neoptera</taxon>
        <taxon>Endopterygota</taxon>
        <taxon>Lepidoptera</taxon>
        <taxon>Glossata</taxon>
        <taxon>Ditrysia</taxon>
        <taxon>Papilionoidea</taxon>
        <taxon>Papilionidae</taxon>
        <taxon>Parnassiinae</taxon>
        <taxon>Parnassini</taxon>
        <taxon>Parnassius</taxon>
        <taxon>Parnassius</taxon>
    </lineage>
</organism>
<dbReference type="AlphaFoldDB" id="A0A8S3VZS4"/>
<sequence>MGDSKKPEANLEAIYRLEFYKKQKNWKLSKDKKNKKSDQGEVIKNRVNETYDVLEPKTKVCELNDRFSKTGYGVPSTSNCQQSYTSKPVTPDYPAYNSQNAFLPQHVYGGIWNYSLQDHINSKLNVPQTESKYWSGGKYWSQGNFDSYRIKQEHLNFNICSEKPQGWLDINKNENHVLQSDQASPQDWPNYTNALKWYDDYTFEDTPVPPNMCTRLPEGAYRRGIQEMMCSNAEVEFDSISQVPPNSWDEFERGAHVAAHSTERELNVSNVLTENAVAQLSPSGSRKDIPTEAIIMWYLQLEEIRLQHLNSPFSLTPRTNTHAGTVCNSYEEYLTRNFNTSARQTAFNCETPHHEKPSTTNDLFVVGRGRGRLQVAPGVDNYKNIEGVKGRRSPFRL</sequence>
<accession>A0A8S3VZS4</accession>
<protein>
    <submittedName>
        <fullName evidence="1">(apollo) hypothetical protein</fullName>
    </submittedName>
</protein>
<comment type="caution">
    <text evidence="1">The sequence shown here is derived from an EMBL/GenBank/DDBJ whole genome shotgun (WGS) entry which is preliminary data.</text>
</comment>
<evidence type="ECO:0000313" key="2">
    <source>
        <dbReference type="Proteomes" id="UP000691718"/>
    </source>
</evidence>
<reference evidence="1" key="1">
    <citation type="submission" date="2021-04" db="EMBL/GenBank/DDBJ databases">
        <authorList>
            <person name="Tunstrom K."/>
        </authorList>
    </citation>
    <scope>NUCLEOTIDE SEQUENCE</scope>
</reference>
<dbReference type="OrthoDB" id="7479476at2759"/>
<proteinExistence type="predicted"/>
<dbReference type="EMBL" id="CAJQZP010000001">
    <property type="protein sequence ID" value="CAG4929966.1"/>
    <property type="molecule type" value="Genomic_DNA"/>
</dbReference>